<evidence type="ECO:0000256" key="2">
    <source>
        <dbReference type="ARBA" id="ARBA00023274"/>
    </source>
</evidence>
<dbReference type="GO" id="GO:1990904">
    <property type="term" value="C:ribonucleoprotein complex"/>
    <property type="evidence" value="ECO:0007669"/>
    <property type="project" value="UniProtKB-KW"/>
</dbReference>
<dbReference type="Proteomes" id="UP000244093">
    <property type="component" value="Unassembled WGS sequence"/>
</dbReference>
<dbReference type="PANTHER" id="PTHR11830">
    <property type="entry name" value="40S RIBOSOMAL PROTEIN S3A"/>
    <property type="match status" value="1"/>
</dbReference>
<name>A0A2R7Y7H8_9CREN</name>
<keyword evidence="1 3" id="KW-0689">Ribosomal protein</keyword>
<dbReference type="HAMAP" id="MF_00359">
    <property type="entry name" value="Ribosomal_eS1"/>
    <property type="match status" value="1"/>
</dbReference>
<evidence type="ECO:0000313" key="4">
    <source>
        <dbReference type="EMBL" id="PUA33484.1"/>
    </source>
</evidence>
<comment type="caution">
    <text evidence="4">The sequence shown here is derived from an EMBL/GenBank/DDBJ whole genome shotgun (WGS) entry which is preliminary data.</text>
</comment>
<dbReference type="SMART" id="SM01397">
    <property type="entry name" value="Ribosomal_S3Ae"/>
    <property type="match status" value="1"/>
</dbReference>
<evidence type="ECO:0000256" key="1">
    <source>
        <dbReference type="ARBA" id="ARBA00022980"/>
    </source>
</evidence>
<reference evidence="4 5" key="1">
    <citation type="journal article" date="2018" name="Syst. Appl. Microbiol.">
        <title>A new symbiotic nanoarchaeote (Candidatus Nanoclepta minutus) and its host (Zestosphaera tikiterensis gen. nov., sp. nov.) from a New Zealand hot spring.</title>
        <authorList>
            <person name="St John E."/>
            <person name="Liu Y."/>
            <person name="Podar M."/>
            <person name="Stott M.B."/>
            <person name="Meneghin J."/>
            <person name="Chen Z."/>
            <person name="Lagutin K."/>
            <person name="Mitchell K."/>
            <person name="Reysenbach A.L."/>
        </authorList>
    </citation>
    <scope>NUCLEOTIDE SEQUENCE [LARGE SCALE GENOMIC DNA]</scope>
    <source>
        <strain evidence="4">NZ3</strain>
    </source>
</reference>
<accession>A0A2R7Y7H8</accession>
<proteinExistence type="inferred from homology"/>
<comment type="similarity">
    <text evidence="3">Belongs to the eukaryotic ribosomal protein eS1 family.</text>
</comment>
<evidence type="ECO:0000256" key="3">
    <source>
        <dbReference type="HAMAP-Rule" id="MF_00359"/>
    </source>
</evidence>
<dbReference type="Pfam" id="PF01015">
    <property type="entry name" value="Ribosomal_S3Ae"/>
    <property type="match status" value="1"/>
</dbReference>
<protein>
    <recommendedName>
        <fullName evidence="3">Small ribosomal subunit protein eS1</fullName>
    </recommendedName>
</protein>
<dbReference type="InterPro" id="IPR001593">
    <property type="entry name" value="Ribosomal_eS1"/>
</dbReference>
<dbReference type="InterPro" id="IPR030838">
    <property type="entry name" value="Ribosomal_eS1_arc"/>
</dbReference>
<keyword evidence="2 3" id="KW-0687">Ribonucleoprotein</keyword>
<evidence type="ECO:0000313" key="5">
    <source>
        <dbReference type="Proteomes" id="UP000244093"/>
    </source>
</evidence>
<dbReference type="NCBIfam" id="NF003142">
    <property type="entry name" value="PRK04057.1"/>
    <property type="match status" value="1"/>
</dbReference>
<dbReference type="GO" id="GO:0005840">
    <property type="term" value="C:ribosome"/>
    <property type="evidence" value="ECO:0007669"/>
    <property type="project" value="UniProtKB-KW"/>
</dbReference>
<gene>
    <name evidence="3" type="primary">rps3ae</name>
    <name evidence="4" type="ORF">B7O98_03445</name>
</gene>
<sequence>MMSKAPVKDKWKMKKWFRVLTPQFLGGIEIATTPADSEAKVLGRTFEASIFDLTGDYTKHHVMLKFQVIDVKDDVAHTWFKGHELARDYMKSLIRRKSSKIAAIVNVTTKDGYVFRVTAVTLTTYRCQTSQKRAIRKEMIRILTEKASASTYEELVKAMVFGTLANEIFEACKKIYPIRKVEIYKSKLLFVPTAEGVKKAVVVPQTA</sequence>
<organism evidence="4 5">
    <name type="scientific">Zestosphaera tikiterensis</name>
    <dbReference type="NCBI Taxonomy" id="1973259"/>
    <lineage>
        <taxon>Archaea</taxon>
        <taxon>Thermoproteota</taxon>
        <taxon>Thermoprotei</taxon>
        <taxon>Desulfurococcales</taxon>
        <taxon>Desulfurococcaceae</taxon>
        <taxon>Zestosphaera</taxon>
    </lineage>
</organism>
<dbReference type="AlphaFoldDB" id="A0A2R7Y7H8"/>
<dbReference type="GO" id="GO:0006412">
    <property type="term" value="P:translation"/>
    <property type="evidence" value="ECO:0007669"/>
    <property type="project" value="UniProtKB-UniRule"/>
</dbReference>
<dbReference type="GO" id="GO:0003735">
    <property type="term" value="F:structural constituent of ribosome"/>
    <property type="evidence" value="ECO:0007669"/>
    <property type="project" value="InterPro"/>
</dbReference>
<dbReference type="EMBL" id="NBVN01000002">
    <property type="protein sequence ID" value="PUA33484.1"/>
    <property type="molecule type" value="Genomic_DNA"/>
</dbReference>